<dbReference type="PANTHER" id="PTHR36919">
    <property type="entry name" value="BLR1215 PROTEIN"/>
    <property type="match status" value="1"/>
</dbReference>
<gene>
    <name evidence="3" type="ORF">SAMN06297144_1830</name>
</gene>
<name>A0A285R302_9SPHN</name>
<keyword evidence="1" id="KW-0732">Signal</keyword>
<accession>A0A285R302</accession>
<feature type="domain" description="DUF2147" evidence="2">
    <location>
        <begin position="26"/>
        <end position="132"/>
    </location>
</feature>
<dbReference type="EMBL" id="OBMI01000002">
    <property type="protein sequence ID" value="SOB86722.1"/>
    <property type="molecule type" value="Genomic_DNA"/>
</dbReference>
<dbReference type="Gene3D" id="2.40.128.520">
    <property type="match status" value="1"/>
</dbReference>
<dbReference type="RefSeq" id="WP_097063713.1">
    <property type="nucleotide sequence ID" value="NZ_OBMI01000002.1"/>
</dbReference>
<dbReference type="OrthoDB" id="9811671at2"/>
<evidence type="ECO:0000313" key="4">
    <source>
        <dbReference type="Proteomes" id="UP000219494"/>
    </source>
</evidence>
<reference evidence="3 4" key="1">
    <citation type="submission" date="2017-07" db="EMBL/GenBank/DDBJ databases">
        <authorList>
            <person name="Sun Z.S."/>
            <person name="Albrecht U."/>
            <person name="Echele G."/>
            <person name="Lee C.C."/>
        </authorList>
    </citation>
    <scope>NUCLEOTIDE SEQUENCE [LARGE SCALE GENOMIC DNA]</scope>
    <source>
        <strain evidence="3 4">CGMCC 1.12672</strain>
    </source>
</reference>
<feature type="signal peptide" evidence="1">
    <location>
        <begin position="1"/>
        <end position="19"/>
    </location>
</feature>
<dbReference type="InterPro" id="IPR019223">
    <property type="entry name" value="DUF2147"/>
</dbReference>
<organism evidence="3 4">
    <name type="scientific">Sphingomonas guangdongensis</name>
    <dbReference type="NCBI Taxonomy" id="1141890"/>
    <lineage>
        <taxon>Bacteria</taxon>
        <taxon>Pseudomonadati</taxon>
        <taxon>Pseudomonadota</taxon>
        <taxon>Alphaproteobacteria</taxon>
        <taxon>Sphingomonadales</taxon>
        <taxon>Sphingomonadaceae</taxon>
        <taxon>Sphingomonas</taxon>
    </lineage>
</organism>
<feature type="chain" id="PRO_5012289811" evidence="1">
    <location>
        <begin position="20"/>
        <end position="135"/>
    </location>
</feature>
<evidence type="ECO:0000259" key="2">
    <source>
        <dbReference type="Pfam" id="PF09917"/>
    </source>
</evidence>
<proteinExistence type="predicted"/>
<dbReference type="Pfam" id="PF09917">
    <property type="entry name" value="DUF2147"/>
    <property type="match status" value="1"/>
</dbReference>
<evidence type="ECO:0000256" key="1">
    <source>
        <dbReference type="SAM" id="SignalP"/>
    </source>
</evidence>
<dbReference type="AlphaFoldDB" id="A0A285R302"/>
<evidence type="ECO:0000313" key="3">
    <source>
        <dbReference type="EMBL" id="SOB86722.1"/>
    </source>
</evidence>
<dbReference type="PANTHER" id="PTHR36919:SF2">
    <property type="entry name" value="BLL6627 PROTEIN"/>
    <property type="match status" value="1"/>
</dbReference>
<protein>
    <submittedName>
        <fullName evidence="3">Uncharacterized conserved protein, DUF2147 family</fullName>
    </submittedName>
</protein>
<keyword evidence="4" id="KW-1185">Reference proteome</keyword>
<dbReference type="Proteomes" id="UP000219494">
    <property type="component" value="Unassembled WGS sequence"/>
</dbReference>
<sequence>MKLLLALLIATGAAAPAPAAAPSPNGTWRNAANSVHVRVAPCPRARATLCGTVIWANAKAKADVAARGGALVGEQLFRDFVREDDGLWYGQVYVPDLARTFSGTLDLDGPDRLVGEGCLLGSFGCRQQVWTRLKK</sequence>